<evidence type="ECO:0000313" key="5">
    <source>
        <dbReference type="EMBL" id="RLN92726.1"/>
    </source>
</evidence>
<dbReference type="Pfam" id="PF01142">
    <property type="entry name" value="TruD"/>
    <property type="match status" value="1"/>
</dbReference>
<dbReference type="InterPro" id="IPR042214">
    <property type="entry name" value="TruD_catalytic"/>
</dbReference>
<dbReference type="AlphaFoldDB" id="A0A9X8H2J0"/>
<dbReference type="PANTHER" id="PTHR13326">
    <property type="entry name" value="TRNA PSEUDOURIDINE SYNTHASE D"/>
    <property type="match status" value="1"/>
</dbReference>
<dbReference type="GO" id="GO:0001522">
    <property type="term" value="P:pseudouridine synthesis"/>
    <property type="evidence" value="ECO:0007669"/>
    <property type="project" value="InterPro"/>
</dbReference>
<name>A0A9X8H2J0_APHAT</name>
<gene>
    <name evidence="5" type="ORF">DYB28_008089</name>
</gene>
<dbReference type="Gene3D" id="3.30.2350.20">
    <property type="entry name" value="TruD, catalytic domain"/>
    <property type="match status" value="1"/>
</dbReference>
<protein>
    <recommendedName>
        <fullName evidence="4">TRUD domain-containing protein</fullName>
    </recommendedName>
</protein>
<dbReference type="GO" id="GO:0003723">
    <property type="term" value="F:RNA binding"/>
    <property type="evidence" value="ECO:0007669"/>
    <property type="project" value="InterPro"/>
</dbReference>
<organism evidence="5 6">
    <name type="scientific">Aphanomyces astaci</name>
    <name type="common">Crayfish plague agent</name>
    <dbReference type="NCBI Taxonomy" id="112090"/>
    <lineage>
        <taxon>Eukaryota</taxon>
        <taxon>Sar</taxon>
        <taxon>Stramenopiles</taxon>
        <taxon>Oomycota</taxon>
        <taxon>Saprolegniomycetes</taxon>
        <taxon>Saprolegniales</taxon>
        <taxon>Verrucalvaceae</taxon>
        <taxon>Aphanomyces</taxon>
    </lineage>
</organism>
<dbReference type="PROSITE" id="PS50984">
    <property type="entry name" value="TRUD"/>
    <property type="match status" value="1"/>
</dbReference>
<sequence>MDGEIVDLPSDRRQEGHIAPSPPLSQPKPTISVAVHEPSEGWEAFLASKLSPDVIQTIANIMLETVEEVDVPAPADLSDKVHLLHAIQHRFPGVQSNNAKDAATGQVSIKLSLDPVYRKLRRGGVGVDDCSVILSFLLRGPMDAKAEAGTSTNMDHFTALDVLARACHASVSDFSFAGTKDKRAVTYQHVVAKNVSHEVLTSVQDKLEVQGLQVGALRYVERPLVVDKAIASVRSHGCINYFGHQRVGDPAAVPIRSHHIGRAMLQQDWPEALRLLFSQTQAQDLNVTFLYLHAYQSVLFNFMATYRVRTYGAAVVRGDLVLDATTGAVRVVGDRPDVEALTDVVLPLVGTKVQFPANDVGAKYMEVGMKRALVRHQDDSTYERRPHLVVSLENQCVEYTPRTLAKTRDELVALRQRVVALELLLATHPPDLDDRVLLKQPAKLLPPLAEPMTTHLAQSSSLTQLPPPVQAQPAFTLSRQASAPALLPLQPLIPVSVRPVGKASELAAKSVETLREVRMSTKFIADQDGSLVVAVSKRSR</sequence>
<reference evidence="5 6" key="1">
    <citation type="journal article" date="2018" name="J. Invertebr. Pathol.">
        <title>New genotyping method for the causative agent of crayfish plague (Aphanomyces astaci) based on whole genome data.</title>
        <authorList>
            <person name="Minardi D."/>
            <person name="Studholme D.J."/>
            <person name="van der Giezen M."/>
            <person name="Pretto T."/>
            <person name="Oidtmann B."/>
        </authorList>
    </citation>
    <scope>NUCLEOTIDE SEQUENCE [LARGE SCALE GENOMIC DNA]</scope>
    <source>
        <strain evidence="5 6">KB13</strain>
    </source>
</reference>
<comment type="similarity">
    <text evidence="1">Belongs to the pseudouridine synthase TruD family.</text>
</comment>
<evidence type="ECO:0000313" key="6">
    <source>
        <dbReference type="Proteomes" id="UP000275652"/>
    </source>
</evidence>
<dbReference type="EMBL" id="QUTI01059539">
    <property type="protein sequence ID" value="RLN92726.1"/>
    <property type="molecule type" value="Genomic_DNA"/>
</dbReference>
<dbReference type="InterPro" id="IPR001656">
    <property type="entry name" value="PsdUridine_synth_TruD"/>
</dbReference>
<dbReference type="InterPro" id="IPR020103">
    <property type="entry name" value="PsdUridine_synth_cat_dom_sf"/>
</dbReference>
<comment type="caution">
    <text evidence="5">The sequence shown here is derived from an EMBL/GenBank/DDBJ whole genome shotgun (WGS) entry which is preliminary data.</text>
</comment>
<feature type="region of interest" description="Disordered" evidence="3">
    <location>
        <begin position="1"/>
        <end position="29"/>
    </location>
</feature>
<keyword evidence="2" id="KW-0413">Isomerase</keyword>
<dbReference type="GO" id="GO:0005634">
    <property type="term" value="C:nucleus"/>
    <property type="evidence" value="ECO:0007669"/>
    <property type="project" value="TreeGrafter"/>
</dbReference>
<dbReference type="SUPFAM" id="SSF55120">
    <property type="entry name" value="Pseudouridine synthase"/>
    <property type="match status" value="1"/>
</dbReference>
<evidence type="ECO:0000256" key="1">
    <source>
        <dbReference type="ARBA" id="ARBA00007953"/>
    </source>
</evidence>
<proteinExistence type="inferred from homology"/>
<evidence type="ECO:0000256" key="2">
    <source>
        <dbReference type="ARBA" id="ARBA00023235"/>
    </source>
</evidence>
<dbReference type="PANTHER" id="PTHR13326:SF21">
    <property type="entry name" value="PSEUDOURIDYLATE SYNTHASE PUS7L"/>
    <property type="match status" value="1"/>
</dbReference>
<feature type="domain" description="TRUD" evidence="4">
    <location>
        <begin position="237"/>
        <end position="399"/>
    </location>
</feature>
<feature type="non-terminal residue" evidence="5">
    <location>
        <position position="1"/>
    </location>
</feature>
<dbReference type="InterPro" id="IPR011760">
    <property type="entry name" value="PsdUridine_synth_TruD_insert"/>
</dbReference>
<dbReference type="Proteomes" id="UP000275652">
    <property type="component" value="Unassembled WGS sequence"/>
</dbReference>
<dbReference type="GO" id="GO:0009982">
    <property type="term" value="F:pseudouridine synthase activity"/>
    <property type="evidence" value="ECO:0007669"/>
    <property type="project" value="InterPro"/>
</dbReference>
<accession>A0A9X8H2J0</accession>
<evidence type="ECO:0000256" key="3">
    <source>
        <dbReference type="SAM" id="MobiDB-lite"/>
    </source>
</evidence>
<evidence type="ECO:0000259" key="4">
    <source>
        <dbReference type="PROSITE" id="PS50984"/>
    </source>
</evidence>